<dbReference type="EMBL" id="CAKOGP040001914">
    <property type="protein sequence ID" value="CAJ1956363.1"/>
    <property type="molecule type" value="Genomic_DNA"/>
</dbReference>
<dbReference type="Proteomes" id="UP001295423">
    <property type="component" value="Unassembled WGS sequence"/>
</dbReference>
<dbReference type="AlphaFoldDB" id="A0AAD2JJN3"/>
<dbReference type="PANTHER" id="PTHR14119:SF3">
    <property type="entry name" value="ISOCHORISMATASE DOMAIN-CONTAINING PROTEIN 2"/>
    <property type="match status" value="1"/>
</dbReference>
<keyword evidence="2" id="KW-0812">Transmembrane</keyword>
<keyword evidence="2" id="KW-0472">Membrane</keyword>
<evidence type="ECO:0000313" key="5">
    <source>
        <dbReference type="Proteomes" id="UP001295423"/>
    </source>
</evidence>
<accession>A0AAD2JJN3</accession>
<organism evidence="4 5">
    <name type="scientific">Cylindrotheca closterium</name>
    <dbReference type="NCBI Taxonomy" id="2856"/>
    <lineage>
        <taxon>Eukaryota</taxon>
        <taxon>Sar</taxon>
        <taxon>Stramenopiles</taxon>
        <taxon>Ochrophyta</taxon>
        <taxon>Bacillariophyta</taxon>
        <taxon>Bacillariophyceae</taxon>
        <taxon>Bacillariophycidae</taxon>
        <taxon>Bacillariales</taxon>
        <taxon>Bacillariaceae</taxon>
        <taxon>Cylindrotheca</taxon>
    </lineage>
</organism>
<comment type="caution">
    <text evidence="4">The sequence shown here is derived from an EMBL/GenBank/DDBJ whole genome shotgun (WGS) entry which is preliminary data.</text>
</comment>
<keyword evidence="2" id="KW-1133">Transmembrane helix</keyword>
<proteinExistence type="inferred from homology"/>
<name>A0AAD2JJN3_9STRA</name>
<dbReference type="PANTHER" id="PTHR14119">
    <property type="entry name" value="HYDROLASE"/>
    <property type="match status" value="1"/>
</dbReference>
<evidence type="ECO:0000259" key="3">
    <source>
        <dbReference type="Pfam" id="PF00857"/>
    </source>
</evidence>
<feature type="transmembrane region" description="Helical" evidence="2">
    <location>
        <begin position="15"/>
        <end position="34"/>
    </location>
</feature>
<dbReference type="InterPro" id="IPR000868">
    <property type="entry name" value="Isochorismatase-like_dom"/>
</dbReference>
<comment type="similarity">
    <text evidence="1">Belongs to the isochorismatase family.</text>
</comment>
<feature type="domain" description="Isochorismatase-like" evidence="3">
    <location>
        <begin position="108"/>
        <end position="258"/>
    </location>
</feature>
<gene>
    <name evidence="4" type="ORF">CYCCA115_LOCUS16196</name>
</gene>
<evidence type="ECO:0000313" key="4">
    <source>
        <dbReference type="EMBL" id="CAJ1956363.1"/>
    </source>
</evidence>
<evidence type="ECO:0000256" key="2">
    <source>
        <dbReference type="SAM" id="Phobius"/>
    </source>
</evidence>
<protein>
    <recommendedName>
        <fullName evidence="3">Isochorismatase-like domain-containing protein</fullName>
    </recommendedName>
</protein>
<dbReference type="InterPro" id="IPR050993">
    <property type="entry name" value="Isochorismatase_domain"/>
</dbReference>
<reference evidence="4" key="1">
    <citation type="submission" date="2023-08" db="EMBL/GenBank/DDBJ databases">
        <authorList>
            <person name="Audoor S."/>
            <person name="Bilcke G."/>
        </authorList>
    </citation>
    <scope>NUCLEOTIDE SEQUENCE</scope>
</reference>
<evidence type="ECO:0000256" key="1">
    <source>
        <dbReference type="ARBA" id="ARBA00006336"/>
    </source>
</evidence>
<keyword evidence="5" id="KW-1185">Reference proteome</keyword>
<feature type="transmembrane region" description="Helical" evidence="2">
    <location>
        <begin position="55"/>
        <end position="78"/>
    </location>
</feature>
<dbReference type="SUPFAM" id="SSF52499">
    <property type="entry name" value="Isochorismatase-like hydrolases"/>
    <property type="match status" value="1"/>
</dbReference>
<sequence length="308" mass="34534">MPLGIYGEGIQTRSWTFTILQNIMLQYILTIDLSKRRLVRPMKTRILILTMMNKLRAAFVVLPYLLCVCVVIVSVAGLSTDSIGSSNTMSVAQGSRRIVGKLKPETSMVLLCDIQERFRPLIWRGETVINTSRYTTSVAKALDIPIAITQQYTKVFGDTVTDCFADPKDLKNTPVFEKKNFSMCTSEVVEHMKKFPIESVLLLGIEAHVCVQQTCLDLLEEGTDVHVICDAVSSQQPFDREIALQRMSRAGAYLTTAQSAAFMLMKSADHPNFKTVSKLTVNHMKLPNEFNEALQADDGSKKRTRTEE</sequence>
<dbReference type="InterPro" id="IPR036380">
    <property type="entry name" value="Isochorismatase-like_sf"/>
</dbReference>
<dbReference type="Gene3D" id="3.40.50.850">
    <property type="entry name" value="Isochorismatase-like"/>
    <property type="match status" value="1"/>
</dbReference>
<dbReference type="Pfam" id="PF00857">
    <property type="entry name" value="Isochorismatase"/>
    <property type="match status" value="1"/>
</dbReference>